<proteinExistence type="predicted"/>
<evidence type="ECO:0000256" key="6">
    <source>
        <dbReference type="ARBA" id="ARBA00041697"/>
    </source>
</evidence>
<dbReference type="GO" id="GO:0001522">
    <property type="term" value="P:pseudouridine synthesis"/>
    <property type="evidence" value="ECO:0007669"/>
    <property type="project" value="InterPro"/>
</dbReference>
<feature type="domain" description="RNA-binding S4" evidence="11">
    <location>
        <begin position="5"/>
        <end position="62"/>
    </location>
</feature>
<dbReference type="Proteomes" id="UP000469385">
    <property type="component" value="Unassembled WGS sequence"/>
</dbReference>
<gene>
    <name evidence="12" type="ORF">GON04_08785</name>
</gene>
<accession>A0A6N8IS41</accession>
<dbReference type="AlphaFoldDB" id="A0A6N8IS41"/>
<evidence type="ECO:0000256" key="1">
    <source>
        <dbReference type="ARBA" id="ARBA00036390"/>
    </source>
</evidence>
<evidence type="ECO:0000313" key="13">
    <source>
        <dbReference type="Proteomes" id="UP000469385"/>
    </source>
</evidence>
<dbReference type="GO" id="GO:0003723">
    <property type="term" value="F:RNA binding"/>
    <property type="evidence" value="ECO:0007669"/>
    <property type="project" value="UniProtKB-KW"/>
</dbReference>
<dbReference type="SUPFAM" id="SSF55120">
    <property type="entry name" value="Pseudouridine synthase"/>
    <property type="match status" value="1"/>
</dbReference>
<evidence type="ECO:0000256" key="8">
    <source>
        <dbReference type="ARBA" id="ARBA00042890"/>
    </source>
</evidence>
<evidence type="ECO:0000256" key="2">
    <source>
        <dbReference type="ARBA" id="ARBA00036535"/>
    </source>
</evidence>
<comment type="catalytic activity">
    <reaction evidence="1">
        <text>uridine(35) in tRNA(Tyr) = pseudouridine(35) in tRNA(Tyr)</text>
        <dbReference type="Rhea" id="RHEA:60556"/>
        <dbReference type="Rhea" id="RHEA-COMP:15607"/>
        <dbReference type="Rhea" id="RHEA-COMP:15608"/>
        <dbReference type="ChEBI" id="CHEBI:65314"/>
        <dbReference type="ChEBI" id="CHEBI:65315"/>
    </reaction>
</comment>
<dbReference type="InterPro" id="IPR020103">
    <property type="entry name" value="PsdUridine_synth_cat_dom_sf"/>
</dbReference>
<evidence type="ECO:0000256" key="4">
    <source>
        <dbReference type="ARBA" id="ARBA00039989"/>
    </source>
</evidence>
<dbReference type="InterPro" id="IPR050343">
    <property type="entry name" value="RsuA_PseudoU_synthase"/>
</dbReference>
<reference evidence="12 13" key="1">
    <citation type="submission" date="2019-12" db="EMBL/GenBank/DDBJ databases">
        <authorList>
            <person name="Huq M.A."/>
        </authorList>
    </citation>
    <scope>NUCLEOTIDE SEQUENCE [LARGE SCALE GENOMIC DNA]</scope>
    <source>
        <strain evidence="12 13">MAH-25</strain>
    </source>
</reference>
<dbReference type="PANTHER" id="PTHR47683:SF2">
    <property type="entry name" value="RNA-BINDING S4 DOMAIN-CONTAINING PROTEIN"/>
    <property type="match status" value="1"/>
</dbReference>
<dbReference type="GO" id="GO:0006396">
    <property type="term" value="P:RNA processing"/>
    <property type="evidence" value="ECO:0007669"/>
    <property type="project" value="UniProtKB-ARBA"/>
</dbReference>
<dbReference type="PROSITE" id="PS50889">
    <property type="entry name" value="S4"/>
    <property type="match status" value="1"/>
</dbReference>
<evidence type="ECO:0000259" key="11">
    <source>
        <dbReference type="SMART" id="SM00363"/>
    </source>
</evidence>
<dbReference type="PANTHER" id="PTHR47683">
    <property type="entry name" value="PSEUDOURIDINE SYNTHASE FAMILY PROTEIN-RELATED"/>
    <property type="match status" value="1"/>
</dbReference>
<sequence length="238" mass="26135">MAEPVRLAKRVAAQVPCSRRQAEQYIEGGFVRVDGLVVDAPESRVADHQQVAVDTTAKLSAPASGATLLLHRPPGIGDDAARALLAAPHHWAADPDRSPLLRQHLRGTVLLMPLHPDTEGLAVFSQDRRILRKLGEDAAFIEQELVVEVAGSAPPEALARLGHGLVRDGRPLPPCKVSWQSEHRLRFALKGIDPSLVPWMCAQVGLQVRSLRRIRLGRVPMAALPAGQWRWLQAHERF</sequence>
<evidence type="ECO:0000256" key="10">
    <source>
        <dbReference type="PROSITE-ProRule" id="PRU00182"/>
    </source>
</evidence>
<dbReference type="SMART" id="SM00363">
    <property type="entry name" value="S4"/>
    <property type="match status" value="1"/>
</dbReference>
<dbReference type="RefSeq" id="WP_181653953.1">
    <property type="nucleotide sequence ID" value="NZ_WSEL01000003.1"/>
</dbReference>
<keyword evidence="13" id="KW-1185">Reference proteome</keyword>
<name>A0A6N8IS41_9BURK</name>
<dbReference type="Pfam" id="PF01479">
    <property type="entry name" value="S4"/>
    <property type="match status" value="1"/>
</dbReference>
<organism evidence="12 13">
    <name type="scientific">Ramlibacter pinisoli</name>
    <dbReference type="NCBI Taxonomy" id="2682844"/>
    <lineage>
        <taxon>Bacteria</taxon>
        <taxon>Pseudomonadati</taxon>
        <taxon>Pseudomonadota</taxon>
        <taxon>Betaproteobacteria</taxon>
        <taxon>Burkholderiales</taxon>
        <taxon>Comamonadaceae</taxon>
        <taxon>Ramlibacter</taxon>
    </lineage>
</organism>
<evidence type="ECO:0000313" key="12">
    <source>
        <dbReference type="EMBL" id="MVQ29542.1"/>
    </source>
</evidence>
<dbReference type="SUPFAM" id="SSF55174">
    <property type="entry name" value="Alpha-L RNA-binding motif"/>
    <property type="match status" value="1"/>
</dbReference>
<dbReference type="EC" id="5.4.99.21" evidence="3"/>
<dbReference type="Gene3D" id="3.30.2350.10">
    <property type="entry name" value="Pseudouridine synthase"/>
    <property type="match status" value="1"/>
</dbReference>
<evidence type="ECO:0000256" key="7">
    <source>
        <dbReference type="ARBA" id="ARBA00042843"/>
    </source>
</evidence>
<dbReference type="Gene3D" id="3.10.290.10">
    <property type="entry name" value="RNA-binding S4 domain"/>
    <property type="match status" value="1"/>
</dbReference>
<comment type="catalytic activity">
    <reaction evidence="2">
        <text>uridine(2604) in 23S rRNA = pseudouridine(2604) in 23S rRNA</text>
        <dbReference type="Rhea" id="RHEA:38875"/>
        <dbReference type="Rhea" id="RHEA-COMP:10093"/>
        <dbReference type="Rhea" id="RHEA-COMP:10094"/>
        <dbReference type="ChEBI" id="CHEBI:65314"/>
        <dbReference type="ChEBI" id="CHEBI:65315"/>
        <dbReference type="EC" id="5.4.99.21"/>
    </reaction>
</comment>
<dbReference type="EMBL" id="WSEL01000003">
    <property type="protein sequence ID" value="MVQ29542.1"/>
    <property type="molecule type" value="Genomic_DNA"/>
</dbReference>
<keyword evidence="10" id="KW-0694">RNA-binding</keyword>
<comment type="caution">
    <text evidence="12">The sequence shown here is derived from an EMBL/GenBank/DDBJ whole genome shotgun (WGS) entry which is preliminary data.</text>
</comment>
<protein>
    <recommendedName>
        <fullName evidence="4">Dual-specificity RNA pseudouridine synthase RluF</fullName>
        <ecNumber evidence="3">5.4.99.21</ecNumber>
    </recommendedName>
    <alternativeName>
        <fullName evidence="6">23S rRNA pseudouridine(2604) synthase</fullName>
    </alternativeName>
    <alternativeName>
        <fullName evidence="8">Ribosomal large subunit pseudouridine synthase F</fullName>
    </alternativeName>
    <alternativeName>
        <fullName evidence="7">rRNA pseudouridylate synthase F</fullName>
    </alternativeName>
    <alternativeName>
        <fullName evidence="9">rRNA-uridine isomerase F</fullName>
    </alternativeName>
    <alternativeName>
        <fullName evidence="5">tRNA(Tyr) pseudouridine(35) synthase</fullName>
    </alternativeName>
</protein>
<dbReference type="InterPro" id="IPR036986">
    <property type="entry name" value="S4_RNA-bd_sf"/>
</dbReference>
<evidence type="ECO:0000256" key="3">
    <source>
        <dbReference type="ARBA" id="ARBA00038922"/>
    </source>
</evidence>
<dbReference type="GO" id="GO:0160138">
    <property type="term" value="F:23S rRNA pseudouridine(2604) synthase activity"/>
    <property type="evidence" value="ECO:0007669"/>
    <property type="project" value="UniProtKB-EC"/>
</dbReference>
<dbReference type="InterPro" id="IPR002942">
    <property type="entry name" value="S4_RNA-bd"/>
</dbReference>
<dbReference type="CDD" id="cd00165">
    <property type="entry name" value="S4"/>
    <property type="match status" value="1"/>
</dbReference>
<evidence type="ECO:0000256" key="5">
    <source>
        <dbReference type="ARBA" id="ARBA00041420"/>
    </source>
</evidence>
<evidence type="ECO:0000256" key="9">
    <source>
        <dbReference type="ARBA" id="ARBA00043147"/>
    </source>
</evidence>